<evidence type="ECO:0000313" key="2">
    <source>
        <dbReference type="Proteomes" id="UP000324222"/>
    </source>
</evidence>
<protein>
    <submittedName>
        <fullName evidence="1">Uncharacterized protein</fullName>
    </submittedName>
</protein>
<name>A0A5B7GES6_PORTR</name>
<dbReference type="Proteomes" id="UP000324222">
    <property type="component" value="Unassembled WGS sequence"/>
</dbReference>
<sequence>MASSILTAADKATAAARQQVGWSVLLLDRRTRRQTTDMRVTTVSIIHLHARPLSPSVTPSSSHVSASSPLHPLPLLSLSSYLTCSLFPHRASYLIVRDVVEPLCVTFHDH</sequence>
<comment type="caution">
    <text evidence="1">The sequence shown here is derived from an EMBL/GenBank/DDBJ whole genome shotgun (WGS) entry which is preliminary data.</text>
</comment>
<evidence type="ECO:0000313" key="1">
    <source>
        <dbReference type="EMBL" id="MPC55044.1"/>
    </source>
</evidence>
<keyword evidence="2" id="KW-1185">Reference proteome</keyword>
<accession>A0A5B7GES6</accession>
<proteinExistence type="predicted"/>
<dbReference type="AlphaFoldDB" id="A0A5B7GES6"/>
<reference evidence="1 2" key="1">
    <citation type="submission" date="2019-05" db="EMBL/GenBank/DDBJ databases">
        <title>Another draft genome of Portunus trituberculatus and its Hox gene families provides insights of decapod evolution.</title>
        <authorList>
            <person name="Jeong J.-H."/>
            <person name="Song I."/>
            <person name="Kim S."/>
            <person name="Choi T."/>
            <person name="Kim D."/>
            <person name="Ryu S."/>
            <person name="Kim W."/>
        </authorList>
    </citation>
    <scope>NUCLEOTIDE SEQUENCE [LARGE SCALE GENOMIC DNA]</scope>
    <source>
        <tissue evidence="1">Muscle</tissue>
    </source>
</reference>
<gene>
    <name evidence="1" type="ORF">E2C01_048975</name>
</gene>
<dbReference type="EMBL" id="VSRR010012844">
    <property type="protein sequence ID" value="MPC55044.1"/>
    <property type="molecule type" value="Genomic_DNA"/>
</dbReference>
<organism evidence="1 2">
    <name type="scientific">Portunus trituberculatus</name>
    <name type="common">Swimming crab</name>
    <name type="synonym">Neptunus trituberculatus</name>
    <dbReference type="NCBI Taxonomy" id="210409"/>
    <lineage>
        <taxon>Eukaryota</taxon>
        <taxon>Metazoa</taxon>
        <taxon>Ecdysozoa</taxon>
        <taxon>Arthropoda</taxon>
        <taxon>Crustacea</taxon>
        <taxon>Multicrustacea</taxon>
        <taxon>Malacostraca</taxon>
        <taxon>Eumalacostraca</taxon>
        <taxon>Eucarida</taxon>
        <taxon>Decapoda</taxon>
        <taxon>Pleocyemata</taxon>
        <taxon>Brachyura</taxon>
        <taxon>Eubrachyura</taxon>
        <taxon>Portunoidea</taxon>
        <taxon>Portunidae</taxon>
        <taxon>Portuninae</taxon>
        <taxon>Portunus</taxon>
    </lineage>
</organism>